<sequence length="119" mass="13909">MTAYRQPAVAKLLKLPAEKLGHRIREIFFGKIQVGQPRFDRLFFKDQGHSIMDMGDRTIWLRRQKDTVSLPIEEIIKTGNVYWSIFLLVIKNKLFLIRTPFKKTAGRINATPFDKAFSK</sequence>
<dbReference type="EMBL" id="AXCV01000333">
    <property type="protein sequence ID" value="KGO30120.1"/>
    <property type="molecule type" value="Genomic_DNA"/>
</dbReference>
<comment type="caution">
    <text evidence="1">The sequence shown here is derived from an EMBL/GenBank/DDBJ whole genome shotgun (WGS) entry which is preliminary data.</text>
</comment>
<organism evidence="1 2">
    <name type="scientific">Oenococcus alcoholitolerans</name>
    <dbReference type="NCBI Taxonomy" id="931074"/>
    <lineage>
        <taxon>Bacteria</taxon>
        <taxon>Bacillati</taxon>
        <taxon>Bacillota</taxon>
        <taxon>Bacilli</taxon>
        <taxon>Lactobacillales</taxon>
        <taxon>Lactobacillaceae</taxon>
        <taxon>Oenococcus</taxon>
    </lineage>
</organism>
<dbReference type="Proteomes" id="UP000030023">
    <property type="component" value="Unassembled WGS sequence"/>
</dbReference>
<proteinExistence type="predicted"/>
<keyword evidence="2" id="KW-1185">Reference proteome</keyword>
<evidence type="ECO:0000313" key="2">
    <source>
        <dbReference type="Proteomes" id="UP000030023"/>
    </source>
</evidence>
<reference evidence="1 2" key="1">
    <citation type="journal article" date="2014" name="Antonie Van Leeuwenhoek">
        <title>Oenococcus alcoholitolerans sp. nov., a lactic acid bacteria isolated from cachaca and ethanol fermentation processes.</title>
        <authorList>
            <person name="Badotti F."/>
            <person name="Moreira A.P."/>
            <person name="Tonon L.A."/>
            <person name="de Lucena B.T."/>
            <person name="Gomes Fde C."/>
            <person name="Kruger R."/>
            <person name="Thompson C.C."/>
            <person name="de Morais M.A.Jr."/>
            <person name="Rosa C.A."/>
            <person name="Thompson F.L."/>
        </authorList>
    </citation>
    <scope>NUCLEOTIDE SEQUENCE [LARGE SCALE GENOMIC DNA]</scope>
    <source>
        <strain evidence="1 2">UFRJ-M7.2.18</strain>
    </source>
</reference>
<gene>
    <name evidence="1" type="ORF">Q757_06835</name>
</gene>
<evidence type="ECO:0000313" key="1">
    <source>
        <dbReference type="EMBL" id="KGO30120.1"/>
    </source>
</evidence>
<accession>A0ABR4XQ56</accession>
<name>A0ABR4XQ56_9LACO</name>
<protein>
    <submittedName>
        <fullName evidence="1">Uncharacterized protein</fullName>
    </submittedName>
</protein>